<dbReference type="PANTHER" id="PTHR35810:SF1">
    <property type="entry name" value="CYTOPLASMIC PROTEIN"/>
    <property type="match status" value="1"/>
</dbReference>
<evidence type="ECO:0000313" key="2">
    <source>
        <dbReference type="Proteomes" id="UP000711407"/>
    </source>
</evidence>
<accession>A0A921E9Y6</accession>
<dbReference type="PANTHER" id="PTHR35810">
    <property type="entry name" value="CYTOPLASMIC PROTEIN-RELATED"/>
    <property type="match status" value="1"/>
</dbReference>
<evidence type="ECO:0008006" key="3">
    <source>
        <dbReference type="Google" id="ProtNLM"/>
    </source>
</evidence>
<organism evidence="1 2">
    <name type="scientific">Candidatus Amulumruptor caecigallinarius</name>
    <dbReference type="NCBI Taxonomy" id="2109911"/>
    <lineage>
        <taxon>Bacteria</taxon>
        <taxon>Pseudomonadati</taxon>
        <taxon>Bacteroidota</taxon>
        <taxon>Bacteroidia</taxon>
        <taxon>Bacteroidales</taxon>
        <taxon>Muribaculaceae</taxon>
        <taxon>Candidatus Amulumruptor</taxon>
    </lineage>
</organism>
<gene>
    <name evidence="1" type="ORF">K8V47_08370</name>
</gene>
<protein>
    <recommendedName>
        <fullName evidence="3">Virulence protein</fullName>
    </recommendedName>
</protein>
<dbReference type="Proteomes" id="UP000711407">
    <property type="component" value="Unassembled WGS sequence"/>
</dbReference>
<evidence type="ECO:0000313" key="1">
    <source>
        <dbReference type="EMBL" id="HJE39753.1"/>
    </source>
</evidence>
<proteinExistence type="predicted"/>
<sequence length="123" mass="14062">MKRTTITMDGYGRVAVPSDTANVWMSEMELVKLFYVIAPILRAAIRAVYKSGVLKPYEVERRIKLTNGYYSEVYSLSMVVALAFRINTSNAVMVRNALLERLCLRKERQILLFSMGSRPSCRC</sequence>
<name>A0A921E9Y6_9BACT</name>
<comment type="caution">
    <text evidence="1">The sequence shown here is derived from an EMBL/GenBank/DDBJ whole genome shotgun (WGS) entry which is preliminary data.</text>
</comment>
<dbReference type="EMBL" id="DYXT01000043">
    <property type="protein sequence ID" value="HJE39753.1"/>
    <property type="molecule type" value="Genomic_DNA"/>
</dbReference>
<reference evidence="1" key="1">
    <citation type="journal article" date="2021" name="PeerJ">
        <title>Extensive microbial diversity within the chicken gut microbiome revealed by metagenomics and culture.</title>
        <authorList>
            <person name="Gilroy R."/>
            <person name="Ravi A."/>
            <person name="Getino M."/>
            <person name="Pursley I."/>
            <person name="Horton D.L."/>
            <person name="Alikhan N.F."/>
            <person name="Baker D."/>
            <person name="Gharbi K."/>
            <person name="Hall N."/>
            <person name="Watson M."/>
            <person name="Adriaenssens E.M."/>
            <person name="Foster-Nyarko E."/>
            <person name="Jarju S."/>
            <person name="Secka A."/>
            <person name="Antonio M."/>
            <person name="Oren A."/>
            <person name="Chaudhuri R.R."/>
            <person name="La Ragione R."/>
            <person name="Hildebrand F."/>
            <person name="Pallen M.J."/>
        </authorList>
    </citation>
    <scope>NUCLEOTIDE SEQUENCE</scope>
    <source>
        <strain evidence="1">4100</strain>
    </source>
</reference>
<reference evidence="1" key="2">
    <citation type="submission" date="2021-09" db="EMBL/GenBank/DDBJ databases">
        <authorList>
            <person name="Gilroy R."/>
        </authorList>
    </citation>
    <scope>NUCLEOTIDE SEQUENCE</scope>
    <source>
        <strain evidence="1">4100</strain>
    </source>
</reference>
<dbReference type="AlphaFoldDB" id="A0A921E9Y6"/>